<dbReference type="AlphaFoldDB" id="A0A316YLT6"/>
<evidence type="ECO:0000256" key="1">
    <source>
        <dbReference type="ARBA" id="ARBA00006484"/>
    </source>
</evidence>
<dbReference type="EMBL" id="KZ819637">
    <property type="protein sequence ID" value="PWN89033.1"/>
    <property type="molecule type" value="Genomic_DNA"/>
</dbReference>
<accession>A0A316YLT6</accession>
<name>A0A316YLT6_9BASI</name>
<dbReference type="STRING" id="215250.A0A316YLT6"/>
<dbReference type="PRINTS" id="PR00081">
    <property type="entry name" value="GDHRDH"/>
</dbReference>
<evidence type="ECO:0000256" key="2">
    <source>
        <dbReference type="ARBA" id="ARBA00023002"/>
    </source>
</evidence>
<dbReference type="GeneID" id="37046026"/>
<dbReference type="InterPro" id="IPR002347">
    <property type="entry name" value="SDR_fam"/>
</dbReference>
<dbReference type="Gene3D" id="3.40.50.720">
    <property type="entry name" value="NAD(P)-binding Rossmann-like Domain"/>
    <property type="match status" value="1"/>
</dbReference>
<dbReference type="GO" id="GO:0016491">
    <property type="term" value="F:oxidoreductase activity"/>
    <property type="evidence" value="ECO:0007669"/>
    <property type="project" value="UniProtKB-KW"/>
</dbReference>
<sequence>MSRYVQVNSAPRGPGDARPTALDVVRDEGLQGKLTGSVGVVTGASSGMGPEVARALAATGMTVFCTARDVAKANKALEGIKTEIVEMDNASLVSVRKAASEILAKANGKVNILINNAAIMACPFATTQDGFESQFGVCHLAHFLFFQLLKDALLRAATSQRASRVVSVSSVGHRAGPVNFNDYNYERDPKSYSPWGAYGSAKTANIYLANEIERRYSSKHLHALSLHPGGVRTGLQAHIPQEIIDSWKTDEKISKKMKNAEQGASATVIAALAEEHEGKGGYYLNEDGVKAEMAKEEDRFSVSIEPGYAPHAFNPEGETQLWQDSLAMVGLPQE</sequence>
<keyword evidence="2" id="KW-0560">Oxidoreductase</keyword>
<protein>
    <submittedName>
        <fullName evidence="4">NAD(P)-binding protein</fullName>
    </submittedName>
</protein>
<dbReference type="Proteomes" id="UP000245768">
    <property type="component" value="Unassembled WGS sequence"/>
</dbReference>
<dbReference type="InParanoid" id="A0A316YLT6"/>
<dbReference type="PANTHER" id="PTHR24320:SF272">
    <property type="entry name" value="NAD(P)-BINDING ROSSMANN-FOLD SUPERFAMILY PROTEIN"/>
    <property type="match status" value="1"/>
</dbReference>
<dbReference type="Pfam" id="PF00106">
    <property type="entry name" value="adh_short"/>
    <property type="match status" value="1"/>
</dbReference>
<reference evidence="4 5" key="1">
    <citation type="journal article" date="2018" name="Mol. Biol. Evol.">
        <title>Broad Genomic Sampling Reveals a Smut Pathogenic Ancestry of the Fungal Clade Ustilaginomycotina.</title>
        <authorList>
            <person name="Kijpornyongpan T."/>
            <person name="Mondo S.J."/>
            <person name="Barry K."/>
            <person name="Sandor L."/>
            <person name="Lee J."/>
            <person name="Lipzen A."/>
            <person name="Pangilinan J."/>
            <person name="LaButti K."/>
            <person name="Hainaut M."/>
            <person name="Henrissat B."/>
            <person name="Grigoriev I.V."/>
            <person name="Spatafora J.W."/>
            <person name="Aime M.C."/>
        </authorList>
    </citation>
    <scope>NUCLEOTIDE SEQUENCE [LARGE SCALE GENOMIC DNA]</scope>
    <source>
        <strain evidence="4 5">MCA 4198</strain>
    </source>
</reference>
<dbReference type="RefSeq" id="XP_025376231.1">
    <property type="nucleotide sequence ID" value="XM_025524110.1"/>
</dbReference>
<evidence type="ECO:0000256" key="3">
    <source>
        <dbReference type="SAM" id="MobiDB-lite"/>
    </source>
</evidence>
<evidence type="ECO:0000313" key="5">
    <source>
        <dbReference type="Proteomes" id="UP000245768"/>
    </source>
</evidence>
<gene>
    <name evidence="4" type="ORF">FA10DRAFT_286928</name>
</gene>
<feature type="region of interest" description="Disordered" evidence="3">
    <location>
        <begin position="1"/>
        <end position="20"/>
    </location>
</feature>
<comment type="similarity">
    <text evidence="1">Belongs to the short-chain dehydrogenases/reductases (SDR) family.</text>
</comment>
<dbReference type="PANTHER" id="PTHR24320">
    <property type="entry name" value="RETINOL DEHYDROGENASE"/>
    <property type="match status" value="1"/>
</dbReference>
<keyword evidence="5" id="KW-1185">Reference proteome</keyword>
<dbReference type="InterPro" id="IPR036291">
    <property type="entry name" value="NAD(P)-bd_dom_sf"/>
</dbReference>
<organism evidence="4 5">
    <name type="scientific">Acaromyces ingoldii</name>
    <dbReference type="NCBI Taxonomy" id="215250"/>
    <lineage>
        <taxon>Eukaryota</taxon>
        <taxon>Fungi</taxon>
        <taxon>Dikarya</taxon>
        <taxon>Basidiomycota</taxon>
        <taxon>Ustilaginomycotina</taxon>
        <taxon>Exobasidiomycetes</taxon>
        <taxon>Exobasidiales</taxon>
        <taxon>Cryptobasidiaceae</taxon>
        <taxon>Acaromyces</taxon>
    </lineage>
</organism>
<dbReference type="OrthoDB" id="191139at2759"/>
<dbReference type="SUPFAM" id="SSF51735">
    <property type="entry name" value="NAD(P)-binding Rossmann-fold domains"/>
    <property type="match status" value="1"/>
</dbReference>
<evidence type="ECO:0000313" key="4">
    <source>
        <dbReference type="EMBL" id="PWN89033.1"/>
    </source>
</evidence>
<proteinExistence type="inferred from homology"/>